<feature type="compositionally biased region" description="Basic and acidic residues" evidence="1">
    <location>
        <begin position="19"/>
        <end position="32"/>
    </location>
</feature>
<evidence type="ECO:0000313" key="3">
    <source>
        <dbReference type="Proteomes" id="UP001066276"/>
    </source>
</evidence>
<keyword evidence="3" id="KW-1185">Reference proteome</keyword>
<feature type="compositionally biased region" description="Polar residues" evidence="1">
    <location>
        <begin position="1"/>
        <end position="13"/>
    </location>
</feature>
<protein>
    <submittedName>
        <fullName evidence="2">Uncharacterized protein</fullName>
    </submittedName>
</protein>
<organism evidence="2 3">
    <name type="scientific">Pleurodeles waltl</name>
    <name type="common">Iberian ribbed newt</name>
    <dbReference type="NCBI Taxonomy" id="8319"/>
    <lineage>
        <taxon>Eukaryota</taxon>
        <taxon>Metazoa</taxon>
        <taxon>Chordata</taxon>
        <taxon>Craniata</taxon>
        <taxon>Vertebrata</taxon>
        <taxon>Euteleostomi</taxon>
        <taxon>Amphibia</taxon>
        <taxon>Batrachia</taxon>
        <taxon>Caudata</taxon>
        <taxon>Salamandroidea</taxon>
        <taxon>Salamandridae</taxon>
        <taxon>Pleurodelinae</taxon>
        <taxon>Pleurodeles</taxon>
    </lineage>
</organism>
<name>A0AAV7QJJ1_PLEWA</name>
<reference evidence="2" key="1">
    <citation type="journal article" date="2022" name="bioRxiv">
        <title>Sequencing and chromosome-scale assembly of the giantPleurodeles waltlgenome.</title>
        <authorList>
            <person name="Brown T."/>
            <person name="Elewa A."/>
            <person name="Iarovenko S."/>
            <person name="Subramanian E."/>
            <person name="Araus A.J."/>
            <person name="Petzold A."/>
            <person name="Susuki M."/>
            <person name="Suzuki K.-i.T."/>
            <person name="Hayashi T."/>
            <person name="Toyoda A."/>
            <person name="Oliveira C."/>
            <person name="Osipova E."/>
            <person name="Leigh N.D."/>
            <person name="Simon A."/>
            <person name="Yun M.H."/>
        </authorList>
    </citation>
    <scope>NUCLEOTIDE SEQUENCE</scope>
    <source>
        <strain evidence="2">20211129_DDA</strain>
        <tissue evidence="2">Liver</tissue>
    </source>
</reference>
<dbReference type="AlphaFoldDB" id="A0AAV7QJJ1"/>
<feature type="compositionally biased region" description="Basic and acidic residues" evidence="1">
    <location>
        <begin position="109"/>
        <end position="121"/>
    </location>
</feature>
<accession>A0AAV7QJJ1</accession>
<feature type="compositionally biased region" description="Basic and acidic residues" evidence="1">
    <location>
        <begin position="89"/>
        <end position="100"/>
    </location>
</feature>
<feature type="region of interest" description="Disordered" evidence="1">
    <location>
        <begin position="1"/>
        <end position="157"/>
    </location>
</feature>
<dbReference type="EMBL" id="JANPWB010000010">
    <property type="protein sequence ID" value="KAJ1139517.1"/>
    <property type="molecule type" value="Genomic_DNA"/>
</dbReference>
<evidence type="ECO:0000256" key="1">
    <source>
        <dbReference type="SAM" id="MobiDB-lite"/>
    </source>
</evidence>
<feature type="compositionally biased region" description="Basic and acidic residues" evidence="1">
    <location>
        <begin position="131"/>
        <end position="157"/>
    </location>
</feature>
<evidence type="ECO:0000313" key="2">
    <source>
        <dbReference type="EMBL" id="KAJ1139517.1"/>
    </source>
</evidence>
<dbReference type="Proteomes" id="UP001066276">
    <property type="component" value="Chromosome 6"/>
</dbReference>
<gene>
    <name evidence="2" type="ORF">NDU88_005888</name>
</gene>
<proteinExistence type="predicted"/>
<sequence>MTTALHRQPVEQSVHQKKQTADEPPQKTETGRPDLPSEPGRLRPQKPQLRSQSGLAKRVNDVLHTRPTVWSSMKKHRGPYCKPVNEPQKTTDRLEAKETPPSDAEGDEGMDKQHSSLKEADNEITWSQLEKAAESDFDRELSSRDSRQGDNEELGKV</sequence>
<comment type="caution">
    <text evidence="2">The sequence shown here is derived from an EMBL/GenBank/DDBJ whole genome shotgun (WGS) entry which is preliminary data.</text>
</comment>